<protein>
    <submittedName>
        <fullName evidence="1">Uncharacterized protein</fullName>
    </submittedName>
</protein>
<sequence>MNAVLFTEIVLDKLRGEQYDSHFLALTNQKQALVALVSRALNNLRFPNYCDSSRSPQDLMHHILSAAANTLLNTLCEMVNSQLGTRKGGGSRKQQMTK</sequence>
<name>A0A9J6FZ10_HAELO</name>
<dbReference type="AlphaFoldDB" id="A0A9J6FZ10"/>
<comment type="caution">
    <text evidence="1">The sequence shown here is derived from an EMBL/GenBank/DDBJ whole genome shotgun (WGS) entry which is preliminary data.</text>
</comment>
<keyword evidence="2" id="KW-1185">Reference proteome</keyword>
<proteinExistence type="predicted"/>
<evidence type="ECO:0000313" key="2">
    <source>
        <dbReference type="Proteomes" id="UP000821853"/>
    </source>
</evidence>
<gene>
    <name evidence="1" type="ORF">HPB48_009964</name>
</gene>
<dbReference type="VEuPathDB" id="VectorBase:HLOH_042452"/>
<evidence type="ECO:0000313" key="1">
    <source>
        <dbReference type="EMBL" id="KAH9367593.1"/>
    </source>
</evidence>
<reference evidence="1 2" key="1">
    <citation type="journal article" date="2020" name="Cell">
        <title>Large-Scale Comparative Analyses of Tick Genomes Elucidate Their Genetic Diversity and Vector Capacities.</title>
        <authorList>
            <consortium name="Tick Genome and Microbiome Consortium (TIGMIC)"/>
            <person name="Jia N."/>
            <person name="Wang J."/>
            <person name="Shi W."/>
            <person name="Du L."/>
            <person name="Sun Y."/>
            <person name="Zhan W."/>
            <person name="Jiang J.F."/>
            <person name="Wang Q."/>
            <person name="Zhang B."/>
            <person name="Ji P."/>
            <person name="Bell-Sakyi L."/>
            <person name="Cui X.M."/>
            <person name="Yuan T.T."/>
            <person name="Jiang B.G."/>
            <person name="Yang W.F."/>
            <person name="Lam T.T."/>
            <person name="Chang Q.C."/>
            <person name="Ding S.J."/>
            <person name="Wang X.J."/>
            <person name="Zhu J.G."/>
            <person name="Ruan X.D."/>
            <person name="Zhao L."/>
            <person name="Wei J.T."/>
            <person name="Ye R.Z."/>
            <person name="Que T.C."/>
            <person name="Du C.H."/>
            <person name="Zhou Y.H."/>
            <person name="Cheng J.X."/>
            <person name="Dai P.F."/>
            <person name="Guo W.B."/>
            <person name="Han X.H."/>
            <person name="Huang E.J."/>
            <person name="Li L.F."/>
            <person name="Wei W."/>
            <person name="Gao Y.C."/>
            <person name="Liu J.Z."/>
            <person name="Shao H.Z."/>
            <person name="Wang X."/>
            <person name="Wang C.C."/>
            <person name="Yang T.C."/>
            <person name="Huo Q.B."/>
            <person name="Li W."/>
            <person name="Chen H.Y."/>
            <person name="Chen S.E."/>
            <person name="Zhou L.G."/>
            <person name="Ni X.B."/>
            <person name="Tian J.H."/>
            <person name="Sheng Y."/>
            <person name="Liu T."/>
            <person name="Pan Y.S."/>
            <person name="Xia L.Y."/>
            <person name="Li J."/>
            <person name="Zhao F."/>
            <person name="Cao W.C."/>
        </authorList>
    </citation>
    <scope>NUCLEOTIDE SEQUENCE [LARGE SCALE GENOMIC DNA]</scope>
    <source>
        <strain evidence="1">HaeL-2018</strain>
    </source>
</reference>
<dbReference type="Proteomes" id="UP000821853">
    <property type="component" value="Chromosome 2"/>
</dbReference>
<dbReference type="EMBL" id="JABSTR010000004">
    <property type="protein sequence ID" value="KAH9367593.1"/>
    <property type="molecule type" value="Genomic_DNA"/>
</dbReference>
<organism evidence="1 2">
    <name type="scientific">Haemaphysalis longicornis</name>
    <name type="common">Bush tick</name>
    <dbReference type="NCBI Taxonomy" id="44386"/>
    <lineage>
        <taxon>Eukaryota</taxon>
        <taxon>Metazoa</taxon>
        <taxon>Ecdysozoa</taxon>
        <taxon>Arthropoda</taxon>
        <taxon>Chelicerata</taxon>
        <taxon>Arachnida</taxon>
        <taxon>Acari</taxon>
        <taxon>Parasitiformes</taxon>
        <taxon>Ixodida</taxon>
        <taxon>Ixodoidea</taxon>
        <taxon>Ixodidae</taxon>
        <taxon>Haemaphysalinae</taxon>
        <taxon>Haemaphysalis</taxon>
    </lineage>
</organism>
<accession>A0A9J6FZ10</accession>